<organism evidence="1 2">
    <name type="scientific">Coemansia furcata</name>
    <dbReference type="NCBI Taxonomy" id="417177"/>
    <lineage>
        <taxon>Eukaryota</taxon>
        <taxon>Fungi</taxon>
        <taxon>Fungi incertae sedis</taxon>
        <taxon>Zoopagomycota</taxon>
        <taxon>Kickxellomycotina</taxon>
        <taxon>Kickxellomycetes</taxon>
        <taxon>Kickxellales</taxon>
        <taxon>Kickxellaceae</taxon>
        <taxon>Coemansia</taxon>
    </lineage>
</organism>
<name>A0ACC1KXB5_9FUNG</name>
<protein>
    <submittedName>
        <fullName evidence="1">Uncharacterized protein</fullName>
    </submittedName>
</protein>
<evidence type="ECO:0000313" key="2">
    <source>
        <dbReference type="Proteomes" id="UP001140096"/>
    </source>
</evidence>
<comment type="caution">
    <text evidence="1">The sequence shown here is derived from an EMBL/GenBank/DDBJ whole genome shotgun (WGS) entry which is preliminary data.</text>
</comment>
<dbReference type="EMBL" id="JANBUP010003299">
    <property type="protein sequence ID" value="KAJ2797178.1"/>
    <property type="molecule type" value="Genomic_DNA"/>
</dbReference>
<proteinExistence type="predicted"/>
<keyword evidence="2" id="KW-1185">Reference proteome</keyword>
<dbReference type="Proteomes" id="UP001140096">
    <property type="component" value="Unassembled WGS sequence"/>
</dbReference>
<feature type="non-terminal residue" evidence="1">
    <location>
        <position position="426"/>
    </location>
</feature>
<gene>
    <name evidence="1" type="ORF">H4S07_006014</name>
</gene>
<accession>A0ACC1KXB5</accession>
<sequence>MTEAVFDGPAANVLATEYTRHYYPVLGVVNGPTSDKSPLTAYGRQVARSIMRYFRGEAAGPSGWDSGGAGRVPRWQTESFERVDDIPRRKGVQQKQADNSSLSPRSKQGELWGEGLLSPRWVDKQQRRPAAVMSLHTLEEGNDVALGDEMARNRVCVAAYGLSYAAVVIVSRAQANEPQAEARLGALQQRSGLEPTQFFVCRPSAQAPQQQAFHAFLGDLERRLYARACAFYAAAFMRTQAKLVALPQLPLPSSPASPGALGDDPRVFRDPGLVSRFSRFLPLRAWLVRYHFKLAVFAECGGDRDTAQRCMWLAYAHLLAYVGEIAAGAYLPAGSDDDGDDDDGPDRGLAAGWLWALNGGDADGSRARSLRMFGPRWDEAMQLLDAVHVRVVRGWLYQALDAAALRSSADTQQQQQQQLRPPPITP</sequence>
<evidence type="ECO:0000313" key="1">
    <source>
        <dbReference type="EMBL" id="KAJ2797178.1"/>
    </source>
</evidence>
<reference evidence="1" key="1">
    <citation type="submission" date="2022-07" db="EMBL/GenBank/DDBJ databases">
        <title>Phylogenomic reconstructions and comparative analyses of Kickxellomycotina fungi.</title>
        <authorList>
            <person name="Reynolds N.K."/>
            <person name="Stajich J.E."/>
            <person name="Barry K."/>
            <person name="Grigoriev I.V."/>
            <person name="Crous P."/>
            <person name="Smith M.E."/>
        </authorList>
    </citation>
    <scope>NUCLEOTIDE SEQUENCE</scope>
    <source>
        <strain evidence="1">CBS 102833</strain>
    </source>
</reference>